<reference evidence="2" key="1">
    <citation type="submission" date="2023-03" db="EMBL/GenBank/DDBJ databases">
        <title>Massive genome expansion in bonnet fungi (Mycena s.s.) driven by repeated elements and novel gene families across ecological guilds.</title>
        <authorList>
            <consortium name="Lawrence Berkeley National Laboratory"/>
            <person name="Harder C.B."/>
            <person name="Miyauchi S."/>
            <person name="Viragh M."/>
            <person name="Kuo A."/>
            <person name="Thoen E."/>
            <person name="Andreopoulos B."/>
            <person name="Lu D."/>
            <person name="Skrede I."/>
            <person name="Drula E."/>
            <person name="Henrissat B."/>
            <person name="Morin E."/>
            <person name="Kohler A."/>
            <person name="Barry K."/>
            <person name="LaButti K."/>
            <person name="Morin E."/>
            <person name="Salamov A."/>
            <person name="Lipzen A."/>
            <person name="Mereny Z."/>
            <person name="Hegedus B."/>
            <person name="Baldrian P."/>
            <person name="Stursova M."/>
            <person name="Weitz H."/>
            <person name="Taylor A."/>
            <person name="Grigoriev I.V."/>
            <person name="Nagy L.G."/>
            <person name="Martin F."/>
            <person name="Kauserud H."/>
        </authorList>
    </citation>
    <scope>NUCLEOTIDE SEQUENCE</scope>
    <source>
        <strain evidence="2">CBHHK188m</strain>
    </source>
</reference>
<organism evidence="2 3">
    <name type="scientific">Mycena maculata</name>
    <dbReference type="NCBI Taxonomy" id="230809"/>
    <lineage>
        <taxon>Eukaryota</taxon>
        <taxon>Fungi</taxon>
        <taxon>Dikarya</taxon>
        <taxon>Basidiomycota</taxon>
        <taxon>Agaricomycotina</taxon>
        <taxon>Agaricomycetes</taxon>
        <taxon>Agaricomycetidae</taxon>
        <taxon>Agaricales</taxon>
        <taxon>Marasmiineae</taxon>
        <taxon>Mycenaceae</taxon>
        <taxon>Mycena</taxon>
    </lineage>
</organism>
<evidence type="ECO:0000313" key="3">
    <source>
        <dbReference type="Proteomes" id="UP001215280"/>
    </source>
</evidence>
<dbReference type="EMBL" id="JARJLG010000121">
    <property type="protein sequence ID" value="KAJ7741750.1"/>
    <property type="molecule type" value="Genomic_DNA"/>
</dbReference>
<keyword evidence="3" id="KW-1185">Reference proteome</keyword>
<evidence type="ECO:0000313" key="2">
    <source>
        <dbReference type="EMBL" id="KAJ7741750.1"/>
    </source>
</evidence>
<dbReference type="InterPro" id="IPR052998">
    <property type="entry name" value="Hetero-Diels-Alderase-like"/>
</dbReference>
<sequence>MMWLVTFLVLLEFARCGIATFPTQLVFQSPTGQALENIAVRPSSKLLITSTVSPTLYTLDPIAANATLDEVYTFPNANALTGIAEYRRDVYAIAASELNDTSIMIAPGSVIPQSKLTNGLSTVPGHPDLVLAADSILGAAFEVNVRTGAVRVLIQDAAMAPGPPGGPPPPIGINGLHLGTFSRVLLDGGAVEVLGVPRPGVYDDFAFDSEGRAWVATNPGALTLFTRLENGTFEQEIAVGDATGTTVLNGPSTAAFGRDGARETKILYVTTRTGQIVAVDTSGGHA</sequence>
<proteinExistence type="predicted"/>
<accession>A0AAD7N1I6</accession>
<name>A0AAD7N1I6_9AGAR</name>
<dbReference type="PANTHER" id="PTHR42060:SF1">
    <property type="entry name" value="NHL REPEAT-CONTAINING PROTEIN"/>
    <property type="match status" value="1"/>
</dbReference>
<dbReference type="PANTHER" id="PTHR42060">
    <property type="entry name" value="NHL REPEAT-CONTAINING PROTEIN-RELATED"/>
    <property type="match status" value="1"/>
</dbReference>
<feature type="chain" id="PRO_5042247129" description="SMP-30/Gluconolactonase/LRE-like region domain-containing protein" evidence="1">
    <location>
        <begin position="20"/>
        <end position="286"/>
    </location>
</feature>
<dbReference type="InterPro" id="IPR011042">
    <property type="entry name" value="6-blade_b-propeller_TolB-like"/>
</dbReference>
<dbReference type="SUPFAM" id="SSF63829">
    <property type="entry name" value="Calcium-dependent phosphotriesterase"/>
    <property type="match status" value="1"/>
</dbReference>
<evidence type="ECO:0000256" key="1">
    <source>
        <dbReference type="SAM" id="SignalP"/>
    </source>
</evidence>
<dbReference type="AlphaFoldDB" id="A0AAD7N1I6"/>
<keyword evidence="1" id="KW-0732">Signal</keyword>
<dbReference type="Gene3D" id="2.120.10.30">
    <property type="entry name" value="TolB, C-terminal domain"/>
    <property type="match status" value="1"/>
</dbReference>
<gene>
    <name evidence="2" type="ORF">DFH07DRAFT_964796</name>
</gene>
<dbReference type="Proteomes" id="UP001215280">
    <property type="component" value="Unassembled WGS sequence"/>
</dbReference>
<comment type="caution">
    <text evidence="2">The sequence shown here is derived from an EMBL/GenBank/DDBJ whole genome shotgun (WGS) entry which is preliminary data.</text>
</comment>
<feature type="signal peptide" evidence="1">
    <location>
        <begin position="1"/>
        <end position="19"/>
    </location>
</feature>
<evidence type="ECO:0008006" key="4">
    <source>
        <dbReference type="Google" id="ProtNLM"/>
    </source>
</evidence>
<protein>
    <recommendedName>
        <fullName evidence="4">SMP-30/Gluconolactonase/LRE-like region domain-containing protein</fullName>
    </recommendedName>
</protein>